<dbReference type="GO" id="GO:0030313">
    <property type="term" value="C:cell envelope"/>
    <property type="evidence" value="ECO:0007669"/>
    <property type="project" value="UniProtKB-SubCell"/>
</dbReference>
<dbReference type="PROSITE" id="PS51257">
    <property type="entry name" value="PROKAR_LIPOPROTEIN"/>
    <property type="match status" value="1"/>
</dbReference>
<dbReference type="RefSeq" id="WP_208079463.1">
    <property type="nucleotide sequence ID" value="NZ_CP071869.1"/>
</dbReference>
<comment type="subcellular location">
    <subcellularLocation>
        <location evidence="1">Cell envelope</location>
    </subcellularLocation>
</comment>
<dbReference type="EMBL" id="CP071869">
    <property type="protein sequence ID" value="QTE23454.1"/>
    <property type="molecule type" value="Genomic_DNA"/>
</dbReference>
<dbReference type="Proteomes" id="UP000663920">
    <property type="component" value="Chromosome"/>
</dbReference>
<dbReference type="InterPro" id="IPR038352">
    <property type="entry name" value="Imelysin_sf"/>
</dbReference>
<protein>
    <submittedName>
        <fullName evidence="4">Imelysin family protein</fullName>
    </submittedName>
</protein>
<evidence type="ECO:0000313" key="5">
    <source>
        <dbReference type="Proteomes" id="UP000663920"/>
    </source>
</evidence>
<dbReference type="Gene3D" id="1.20.1420.20">
    <property type="entry name" value="M75 peptidase, HXXE motif"/>
    <property type="match status" value="1"/>
</dbReference>
<keyword evidence="2" id="KW-0732">Signal</keyword>
<dbReference type="AlphaFoldDB" id="A0A975CRB8"/>
<evidence type="ECO:0000313" key="4">
    <source>
        <dbReference type="EMBL" id="QTE23454.1"/>
    </source>
</evidence>
<keyword evidence="5" id="KW-1185">Reference proteome</keyword>
<feature type="domain" description="Imelysin-like" evidence="3">
    <location>
        <begin position="51"/>
        <end position="331"/>
    </location>
</feature>
<evidence type="ECO:0000256" key="1">
    <source>
        <dbReference type="ARBA" id="ARBA00004196"/>
    </source>
</evidence>
<dbReference type="CDD" id="cd14659">
    <property type="entry name" value="Imelysin-like_IPPA"/>
    <property type="match status" value="1"/>
</dbReference>
<dbReference type="InterPro" id="IPR034984">
    <property type="entry name" value="Imelysin-like_IPPA"/>
</dbReference>
<reference evidence="4 5" key="1">
    <citation type="submission" date="2021-03" db="EMBL/GenBank/DDBJ databases">
        <title>Complete genome of Polaribacter_sp.SM13.</title>
        <authorList>
            <person name="Jeong S.W."/>
            <person name="Bae J.W."/>
        </authorList>
    </citation>
    <scope>NUCLEOTIDE SEQUENCE [LARGE SCALE GENOMIC DNA]</scope>
    <source>
        <strain evidence="4 5">SM13</strain>
    </source>
</reference>
<organism evidence="4 5">
    <name type="scientific">Polaribacter cellanae</name>
    <dbReference type="NCBI Taxonomy" id="2818493"/>
    <lineage>
        <taxon>Bacteria</taxon>
        <taxon>Pseudomonadati</taxon>
        <taxon>Bacteroidota</taxon>
        <taxon>Flavobacteriia</taxon>
        <taxon>Flavobacteriales</taxon>
        <taxon>Flavobacteriaceae</taxon>
    </lineage>
</organism>
<evidence type="ECO:0000259" key="3">
    <source>
        <dbReference type="Pfam" id="PF09375"/>
    </source>
</evidence>
<sequence length="354" mass="39519">MIKKTVFLIAIFCTIIACNKDNFSEKVAFDIQKYQTEFVNNTITPANEEFVLNSEKLNEAILKFSTNLNNQNLLSLKTAWKNAALSYSKTEVGDFGVIKNTGIHLAIYSWTANETGIENFIASTHVISESSINSSPTKTRGLSAIEYLIFEKTTAETITAFSDQRRLDYLIYLGENLLKKVNSLKDQWESYSSIFIKNKTSGLDGSINRIVNQMNVLLENIKRFKIGEPSGLENSTTVSTNLLQADKSGISLDIIEKNIESLKATYFGNTYGLDDYVSLISNNDDINTAIKNQFLAIENDISSFSNSSLKEVINAKNLKVNNLYQHIKELIVLIKVDVASTLSITVTFTDNDGD</sequence>
<evidence type="ECO:0000256" key="2">
    <source>
        <dbReference type="ARBA" id="ARBA00022729"/>
    </source>
</evidence>
<gene>
    <name evidence="4" type="ORF">J3359_04010</name>
</gene>
<accession>A0A975CRB8</accession>
<name>A0A975CRB8_9FLAO</name>
<dbReference type="Pfam" id="PF09375">
    <property type="entry name" value="Peptidase_M75"/>
    <property type="match status" value="1"/>
</dbReference>
<proteinExistence type="predicted"/>
<dbReference type="InterPro" id="IPR018976">
    <property type="entry name" value="Imelysin-like"/>
</dbReference>
<dbReference type="KEGG" id="pcea:J3359_04010"/>